<dbReference type="RefSeq" id="WP_204672954.1">
    <property type="nucleotide sequence ID" value="NZ_JACJKQ010000010.1"/>
</dbReference>
<feature type="domain" description="Carrier" evidence="1">
    <location>
        <begin position="4"/>
        <end position="78"/>
    </location>
</feature>
<dbReference type="InterPro" id="IPR009081">
    <property type="entry name" value="PP-bd_ACP"/>
</dbReference>
<name>A0ABT7V9Q1_9ACTN</name>
<proteinExistence type="predicted"/>
<dbReference type="EMBL" id="JAUDDZ010000008">
    <property type="protein sequence ID" value="MDM8275206.1"/>
    <property type="molecule type" value="Genomic_DNA"/>
</dbReference>
<evidence type="ECO:0000313" key="2">
    <source>
        <dbReference type="EMBL" id="MDM8275206.1"/>
    </source>
</evidence>
<evidence type="ECO:0000259" key="1">
    <source>
        <dbReference type="PROSITE" id="PS50075"/>
    </source>
</evidence>
<comment type="caution">
    <text evidence="2">The sequence shown here is derived from an EMBL/GenBank/DDBJ whole genome shotgun (WGS) entry which is preliminary data.</text>
</comment>
<dbReference type="Proteomes" id="UP001529421">
    <property type="component" value="Unassembled WGS sequence"/>
</dbReference>
<sequence>MAESTTFDRICDIIRENGGAGDVELTLDTKLADAGLDSLSTVEAVIACEDEFGIEIETEQNPATVGEFVELVESLMEK</sequence>
<protein>
    <submittedName>
        <fullName evidence="2">Phosphopantetheine-binding protein</fullName>
    </submittedName>
</protein>
<reference evidence="2 3" key="2">
    <citation type="submission" date="2023-06" db="EMBL/GenBank/DDBJ databases">
        <authorList>
            <person name="Zeman M."/>
            <person name="Kubasova T."/>
            <person name="Jahodarova E."/>
            <person name="Nykrynova M."/>
            <person name="Rychlik I."/>
        </authorList>
    </citation>
    <scope>NUCLEOTIDE SEQUENCE [LARGE SCALE GENOMIC DNA]</scope>
    <source>
        <strain evidence="2 3">154_Feed</strain>
    </source>
</reference>
<dbReference type="InterPro" id="IPR044813">
    <property type="entry name" value="ACP_chloroplastic"/>
</dbReference>
<dbReference type="Pfam" id="PF00550">
    <property type="entry name" value="PP-binding"/>
    <property type="match status" value="1"/>
</dbReference>
<keyword evidence="3" id="KW-1185">Reference proteome</keyword>
<dbReference type="PANTHER" id="PTHR46153:SF2">
    <property type="entry name" value="ACYL CARRIER PROTEIN"/>
    <property type="match status" value="1"/>
</dbReference>
<evidence type="ECO:0000313" key="3">
    <source>
        <dbReference type="Proteomes" id="UP001529421"/>
    </source>
</evidence>
<reference evidence="3" key="1">
    <citation type="submission" date="2023-06" db="EMBL/GenBank/DDBJ databases">
        <title>Identification and characterization of horizontal gene transfer across gut microbiota members of farm animals based on homology search.</title>
        <authorList>
            <person name="Zeman M."/>
            <person name="Kubasova T."/>
            <person name="Jahodarova E."/>
            <person name="Nykrynova M."/>
            <person name="Rychlik I."/>
        </authorList>
    </citation>
    <scope>NUCLEOTIDE SEQUENCE [LARGE SCALE GENOMIC DNA]</scope>
    <source>
        <strain evidence="3">154_Feed</strain>
    </source>
</reference>
<organism evidence="2 3">
    <name type="scientific">Enorma phocaeensis</name>
    <dbReference type="NCBI Taxonomy" id="1871019"/>
    <lineage>
        <taxon>Bacteria</taxon>
        <taxon>Bacillati</taxon>
        <taxon>Actinomycetota</taxon>
        <taxon>Coriobacteriia</taxon>
        <taxon>Coriobacteriales</taxon>
        <taxon>Coriobacteriaceae</taxon>
        <taxon>Enorma</taxon>
    </lineage>
</organism>
<dbReference type="SUPFAM" id="SSF47336">
    <property type="entry name" value="ACP-like"/>
    <property type="match status" value="1"/>
</dbReference>
<dbReference type="Gene3D" id="1.10.1200.10">
    <property type="entry name" value="ACP-like"/>
    <property type="match status" value="1"/>
</dbReference>
<dbReference type="InterPro" id="IPR036736">
    <property type="entry name" value="ACP-like_sf"/>
</dbReference>
<accession>A0ABT7V9Q1</accession>
<gene>
    <name evidence="2" type="ORF">QUW28_06815</name>
</gene>
<dbReference type="PROSITE" id="PS50075">
    <property type="entry name" value="CARRIER"/>
    <property type="match status" value="1"/>
</dbReference>
<dbReference type="PANTHER" id="PTHR46153">
    <property type="entry name" value="ACYL CARRIER PROTEIN"/>
    <property type="match status" value="1"/>
</dbReference>